<reference evidence="2" key="1">
    <citation type="submission" date="2017-12" db="EMBL/GenBank/DDBJ databases">
        <title>FDA dAtabase for Regulatory Grade micrObial Sequences (FDA-ARGOS): Supporting development and validation of Infectious Disease Dx tests.</title>
        <authorList>
            <person name="Hoffmann M."/>
            <person name="Allard M."/>
            <person name="Evans P."/>
            <person name="Brown E."/>
            <person name="Tallon L.J."/>
            <person name="Sadzewicz L."/>
            <person name="Sengamalay N."/>
            <person name="Ott S."/>
            <person name="Godinez A."/>
            <person name="Nagaraj S."/>
            <person name="Vavikolanu K."/>
            <person name="Aluvathingal J."/>
            <person name="Nadendla S."/>
            <person name="Hobson J."/>
            <person name="Sichtig H."/>
        </authorList>
    </citation>
    <scope>NUCLEOTIDE SEQUENCE [LARGE SCALE GENOMIC DNA]</scope>
    <source>
        <strain evidence="2">LMG 3418</strain>
    </source>
</reference>
<evidence type="ECO:0000313" key="1">
    <source>
        <dbReference type="EMBL" id="AVH30393.1"/>
    </source>
</evidence>
<dbReference type="EMBL" id="CP014133">
    <property type="protein sequence ID" value="AVH30393.1"/>
    <property type="molecule type" value="Genomic_DNA"/>
</dbReference>
<gene>
    <name evidence="1" type="ORF">AL468_23630</name>
</gene>
<dbReference type="Proteomes" id="UP000237665">
    <property type="component" value="Chromosome 2"/>
</dbReference>
<proteinExistence type="predicted"/>
<sequence length="63" mass="7155">MNNSNFKELIESLKDLTPTQKRYLLSRTKMALDDESNMLNISDILTPEELEALLSPSPTTNTK</sequence>
<keyword evidence="2" id="KW-1185">Reference proteome</keyword>
<evidence type="ECO:0000313" key="2">
    <source>
        <dbReference type="Proteomes" id="UP000237665"/>
    </source>
</evidence>
<dbReference type="GeneID" id="57843147"/>
<organism evidence="1 2">
    <name type="scientific">Vibrio diabolicus</name>
    <dbReference type="NCBI Taxonomy" id="50719"/>
    <lineage>
        <taxon>Bacteria</taxon>
        <taxon>Pseudomonadati</taxon>
        <taxon>Pseudomonadota</taxon>
        <taxon>Gammaproteobacteria</taxon>
        <taxon>Vibrionales</taxon>
        <taxon>Vibrionaceae</taxon>
        <taxon>Vibrio</taxon>
        <taxon>Vibrio diabolicus subgroup</taxon>
    </lineage>
</organism>
<dbReference type="RefSeq" id="WP_054868056.1">
    <property type="nucleotide sequence ID" value="NZ_CANLMF010000003.1"/>
</dbReference>
<protein>
    <submittedName>
        <fullName evidence="1">Uncharacterized protein</fullName>
    </submittedName>
</protein>
<accession>A0ABN5HYP2</accession>
<name>A0ABN5HYP2_9VIBR</name>